<dbReference type="PANTHER" id="PTHR37299:SF1">
    <property type="entry name" value="STAGE 0 SPORULATION PROTEIN A HOMOLOG"/>
    <property type="match status" value="1"/>
</dbReference>
<name>A0ABU7QWP5_9FLAO</name>
<keyword evidence="5" id="KW-1185">Reference proteome</keyword>
<evidence type="ECO:0000259" key="2">
    <source>
        <dbReference type="PROSITE" id="PS50110"/>
    </source>
</evidence>
<gene>
    <name evidence="4" type="ORF">V2E39_05405</name>
</gene>
<keyword evidence="1" id="KW-0597">Phosphoprotein</keyword>
<evidence type="ECO:0000259" key="3">
    <source>
        <dbReference type="PROSITE" id="PS50930"/>
    </source>
</evidence>
<dbReference type="EMBL" id="JAZGJU010000008">
    <property type="protein sequence ID" value="MEE6126825.1"/>
    <property type="molecule type" value="Genomic_DNA"/>
</dbReference>
<evidence type="ECO:0000313" key="4">
    <source>
        <dbReference type="EMBL" id="MEE6126825.1"/>
    </source>
</evidence>
<dbReference type="Gene3D" id="2.40.50.1020">
    <property type="entry name" value="LytTr DNA-binding domain"/>
    <property type="match status" value="1"/>
</dbReference>
<feature type="domain" description="Response regulatory" evidence="2">
    <location>
        <begin position="2"/>
        <end position="112"/>
    </location>
</feature>
<accession>A0ABU7QWP5</accession>
<dbReference type="Pfam" id="PF00072">
    <property type="entry name" value="Response_reg"/>
    <property type="match status" value="1"/>
</dbReference>
<evidence type="ECO:0000313" key="5">
    <source>
        <dbReference type="Proteomes" id="UP001350005"/>
    </source>
</evidence>
<dbReference type="SMART" id="SM00850">
    <property type="entry name" value="LytTR"/>
    <property type="match status" value="1"/>
</dbReference>
<evidence type="ECO:0000256" key="1">
    <source>
        <dbReference type="PROSITE-ProRule" id="PRU00169"/>
    </source>
</evidence>
<dbReference type="InterPro" id="IPR011006">
    <property type="entry name" value="CheY-like_superfamily"/>
</dbReference>
<dbReference type="Gene3D" id="3.40.50.2300">
    <property type="match status" value="1"/>
</dbReference>
<proteinExistence type="predicted"/>
<dbReference type="PANTHER" id="PTHR37299">
    <property type="entry name" value="TRANSCRIPTIONAL REGULATOR-RELATED"/>
    <property type="match status" value="1"/>
</dbReference>
<dbReference type="SMART" id="SM00448">
    <property type="entry name" value="REC"/>
    <property type="match status" value="1"/>
</dbReference>
<dbReference type="InterPro" id="IPR046947">
    <property type="entry name" value="LytR-like"/>
</dbReference>
<keyword evidence="4" id="KW-0238">DNA-binding</keyword>
<feature type="domain" description="HTH LytTR-type" evidence="3">
    <location>
        <begin position="126"/>
        <end position="197"/>
    </location>
</feature>
<dbReference type="Proteomes" id="UP001350005">
    <property type="component" value="Unassembled WGS sequence"/>
</dbReference>
<dbReference type="InterPro" id="IPR001789">
    <property type="entry name" value="Sig_transdc_resp-reg_receiver"/>
</dbReference>
<dbReference type="Pfam" id="PF04397">
    <property type="entry name" value="LytTR"/>
    <property type="match status" value="1"/>
</dbReference>
<feature type="modified residue" description="4-aspartylphosphate" evidence="1">
    <location>
        <position position="52"/>
    </location>
</feature>
<dbReference type="RefSeq" id="WP_241286412.1">
    <property type="nucleotide sequence ID" value="NZ_JAKYXE010000015.1"/>
</dbReference>
<dbReference type="SUPFAM" id="SSF52172">
    <property type="entry name" value="CheY-like"/>
    <property type="match status" value="1"/>
</dbReference>
<comment type="caution">
    <text evidence="4">The sequence shown here is derived from an EMBL/GenBank/DDBJ whole genome shotgun (WGS) entry which is preliminary data.</text>
</comment>
<dbReference type="PROSITE" id="PS50110">
    <property type="entry name" value="RESPONSE_REGULATORY"/>
    <property type="match status" value="1"/>
</dbReference>
<dbReference type="GO" id="GO:0003677">
    <property type="term" value="F:DNA binding"/>
    <property type="evidence" value="ECO:0007669"/>
    <property type="project" value="UniProtKB-KW"/>
</dbReference>
<sequence length="225" mass="26445">MKCIIIEDELPAIKLLKNYVDKTLFLECLGVFQSVSELPSGILTKVDFIFLDVQLPGINGLDFLKSIDKKPKVIITTAHRDYAVDAFELAVDDYLLKPFSYERFLKSIYRLQEDTKSEKDENKNELFVYTDKTFFKINKNEIYYIKAEVDYVNIFYEHNQLLVQDSMNNWENKLKEDGFIRVHRSYLINFNKIIKVEGNLIHIKDTIIPIGKTYQTAFFNAIKEK</sequence>
<dbReference type="PROSITE" id="PS50930">
    <property type="entry name" value="HTH_LYTTR"/>
    <property type="match status" value="1"/>
</dbReference>
<reference evidence="4 5" key="1">
    <citation type="submission" date="2024-01" db="EMBL/GenBank/DDBJ databases">
        <title>Whole genome of Chryseobacterium arthrosphaerae NNCa 2741.</title>
        <authorList>
            <person name="Boriskina E.V."/>
            <person name="Gordinskaya N.A."/>
            <person name="Kropotov V.S."/>
            <person name="Alekseeva A.E."/>
            <person name="Makhova M.A."/>
            <person name="Kryazhev D.V."/>
            <person name="Shkurkina I.S."/>
        </authorList>
    </citation>
    <scope>NUCLEOTIDE SEQUENCE [LARGE SCALE GENOMIC DNA]</scope>
    <source>
        <strain evidence="4 5">NNCa 2741</strain>
    </source>
</reference>
<organism evidence="4 5">
    <name type="scientific">Chryseobacterium arthrosphaerae</name>
    <dbReference type="NCBI Taxonomy" id="651561"/>
    <lineage>
        <taxon>Bacteria</taxon>
        <taxon>Pseudomonadati</taxon>
        <taxon>Bacteroidota</taxon>
        <taxon>Flavobacteriia</taxon>
        <taxon>Flavobacteriales</taxon>
        <taxon>Weeksellaceae</taxon>
        <taxon>Chryseobacterium group</taxon>
        <taxon>Chryseobacterium</taxon>
    </lineage>
</organism>
<protein>
    <submittedName>
        <fullName evidence="4">LytTR family DNA-binding domain-containing protein</fullName>
    </submittedName>
</protein>
<dbReference type="InterPro" id="IPR007492">
    <property type="entry name" value="LytTR_DNA-bd_dom"/>
</dbReference>